<sequence length="262" mass="30973">MKSFFIVLLMSPDKDWLDYLNQFDLSFNYFQNIPSVTEKYCVIIEPREHPLLIKVIKNFMYLLQNKGWGLIIIHGSDNQKFLKTHLQGWKNVKYVNLFVSNLDIQQYNYIMTNLSLWECIKKFGCKHSLIFQTDTLLLKDNVDDFLQYDFVGAPWCLVWYDIQGGYNGGLSLRNVDTVIDIIQNGLPVTFPNGVLVNEDIYFAFHMDKNREKFNLPDRDIAKTFSVETVYYENPTGMHQPHKDKFPSKEEYSRILSKRYEIE</sequence>
<protein>
    <recommendedName>
        <fullName evidence="1">DUF5672 domain-containing protein</fullName>
    </recommendedName>
</protein>
<feature type="domain" description="DUF5672" evidence="1">
    <location>
        <begin position="103"/>
        <end position="238"/>
    </location>
</feature>
<organism evidence="2">
    <name type="scientific">viral metagenome</name>
    <dbReference type="NCBI Taxonomy" id="1070528"/>
    <lineage>
        <taxon>unclassified sequences</taxon>
        <taxon>metagenomes</taxon>
        <taxon>organismal metagenomes</taxon>
    </lineage>
</organism>
<proteinExistence type="predicted"/>
<reference evidence="2" key="1">
    <citation type="journal article" date="2020" name="Nature">
        <title>Giant virus diversity and host interactions through global metagenomics.</title>
        <authorList>
            <person name="Schulz F."/>
            <person name="Roux S."/>
            <person name="Paez-Espino D."/>
            <person name="Jungbluth S."/>
            <person name="Walsh D.A."/>
            <person name="Denef V.J."/>
            <person name="McMahon K.D."/>
            <person name="Konstantinidis K.T."/>
            <person name="Eloe-Fadrosh E.A."/>
            <person name="Kyrpides N.C."/>
            <person name="Woyke T."/>
        </authorList>
    </citation>
    <scope>NUCLEOTIDE SEQUENCE</scope>
    <source>
        <strain evidence="2">GVMAG-S-ERX556049-19</strain>
    </source>
</reference>
<dbReference type="Pfam" id="PF18922">
    <property type="entry name" value="DUF5672"/>
    <property type="match status" value="1"/>
</dbReference>
<dbReference type="EMBL" id="MN738825">
    <property type="protein sequence ID" value="QHT38106.1"/>
    <property type="molecule type" value="Genomic_DNA"/>
</dbReference>
<accession>A0A6C0F8F0</accession>
<dbReference type="AlphaFoldDB" id="A0A6C0F8F0"/>
<dbReference type="InterPro" id="IPR043729">
    <property type="entry name" value="DUF5672"/>
</dbReference>
<evidence type="ECO:0000259" key="1">
    <source>
        <dbReference type="Pfam" id="PF18922"/>
    </source>
</evidence>
<evidence type="ECO:0000313" key="2">
    <source>
        <dbReference type="EMBL" id="QHT38106.1"/>
    </source>
</evidence>
<name>A0A6C0F8F0_9ZZZZ</name>